<organism evidence="3 4">
    <name type="scientific">Glutinoglossum americanum</name>
    <dbReference type="NCBI Taxonomy" id="1670608"/>
    <lineage>
        <taxon>Eukaryota</taxon>
        <taxon>Fungi</taxon>
        <taxon>Dikarya</taxon>
        <taxon>Ascomycota</taxon>
        <taxon>Pezizomycotina</taxon>
        <taxon>Geoglossomycetes</taxon>
        <taxon>Geoglossales</taxon>
        <taxon>Geoglossaceae</taxon>
        <taxon>Glutinoglossum</taxon>
    </lineage>
</organism>
<comment type="caution">
    <text evidence="3">The sequence shown here is derived from an EMBL/GenBank/DDBJ whole genome shotgun (WGS) entry which is preliminary data.</text>
</comment>
<protein>
    <submittedName>
        <fullName evidence="3">Uncharacterized protein</fullName>
    </submittedName>
</protein>
<keyword evidence="1" id="KW-0175">Coiled coil</keyword>
<evidence type="ECO:0000313" key="3">
    <source>
        <dbReference type="EMBL" id="KAH0536791.1"/>
    </source>
</evidence>
<feature type="region of interest" description="Disordered" evidence="2">
    <location>
        <begin position="218"/>
        <end position="269"/>
    </location>
</feature>
<dbReference type="Proteomes" id="UP000698800">
    <property type="component" value="Unassembled WGS sequence"/>
</dbReference>
<dbReference type="OrthoDB" id="7464126at2759"/>
<sequence>MSFGFSVNDFIMLIALAQKTYRGCRHAPVEFDEAGRAAKGLYTILESIETDIQNAQSPLRQDKRRVEEFDMITSNCKMTLLRLDAVISRYRSLGTTNKRLWDRFKLPVKDLQDIKSGLTHHISVLSVFLDTVGLETMGRVEGKVDDGFEGMLRVINRLGAEIRAGKEGTVMTDYTNDETDIWKQFRRELIGAGYKSGEIQRHKESIKKYLRNMSEQGLLDEAPPERGDSEEQGIESEGSWTRLQTKRPTLSRDAETQGISNVLAEPPTLLREELQAETPKQKDESIKEKEVLNSALSDALKRQASERKTESKKLLLDIENLKGKINGLEEALSTSIEDRRNLQDANALLVKQGSGRESVLKSAINALQEELDSFKTLAEEALNTSMQNCRGLQDANALLVKQGIERESVLESAINALQEEFNNSKTSAEEALSASIKECKELRDANVLLAKQLTEQENTHNAFAEEVKSIMTSFEEKWRDTIGKRRNDEGT</sequence>
<reference evidence="3" key="1">
    <citation type="submission" date="2021-03" db="EMBL/GenBank/DDBJ databases">
        <title>Comparative genomics and phylogenomic investigation of the class Geoglossomycetes provide insights into ecological specialization and systematics.</title>
        <authorList>
            <person name="Melie T."/>
            <person name="Pirro S."/>
            <person name="Miller A.N."/>
            <person name="Quandt A."/>
        </authorList>
    </citation>
    <scope>NUCLEOTIDE SEQUENCE</scope>
    <source>
        <strain evidence="3">GBOQ0MN5Z8</strain>
    </source>
</reference>
<dbReference type="AlphaFoldDB" id="A0A9P8L200"/>
<feature type="coiled-coil region" evidence="1">
    <location>
        <begin position="311"/>
        <end position="384"/>
    </location>
</feature>
<keyword evidence="4" id="KW-1185">Reference proteome</keyword>
<proteinExistence type="predicted"/>
<evidence type="ECO:0000256" key="2">
    <source>
        <dbReference type="SAM" id="MobiDB-lite"/>
    </source>
</evidence>
<evidence type="ECO:0000256" key="1">
    <source>
        <dbReference type="SAM" id="Coils"/>
    </source>
</evidence>
<evidence type="ECO:0000313" key="4">
    <source>
        <dbReference type="Proteomes" id="UP000698800"/>
    </source>
</evidence>
<feature type="compositionally biased region" description="Polar residues" evidence="2">
    <location>
        <begin position="238"/>
        <end position="248"/>
    </location>
</feature>
<accession>A0A9P8L200</accession>
<gene>
    <name evidence="3" type="ORF">FGG08_006359</name>
</gene>
<dbReference type="EMBL" id="JAGHQL010000180">
    <property type="protein sequence ID" value="KAH0536791.1"/>
    <property type="molecule type" value="Genomic_DNA"/>
</dbReference>
<name>A0A9P8L200_9PEZI</name>